<comment type="similarity">
    <text evidence="2">Belongs to the FMO family.</text>
</comment>
<keyword evidence="7 8" id="KW-0503">Monooxygenase</keyword>
<keyword evidence="9" id="KW-1185">Reference proteome</keyword>
<dbReference type="Pfam" id="PF00743">
    <property type="entry name" value="FMO-like"/>
    <property type="match status" value="2"/>
</dbReference>
<dbReference type="EMBL" id="QGMH01000139">
    <property type="protein sequence ID" value="TVY24239.1"/>
    <property type="molecule type" value="Genomic_DNA"/>
</dbReference>
<dbReference type="Gene3D" id="3.50.50.60">
    <property type="entry name" value="FAD/NAD(P)-binding domain"/>
    <property type="match status" value="2"/>
</dbReference>
<dbReference type="InterPro" id="IPR050346">
    <property type="entry name" value="FMO-like"/>
</dbReference>
<dbReference type="InterPro" id="IPR020946">
    <property type="entry name" value="Flavin_mOase-like"/>
</dbReference>
<proteinExistence type="inferred from homology"/>
<dbReference type="FunFam" id="3.50.50.60:FF:000138">
    <property type="entry name" value="Flavin-containing monooxygenase"/>
    <property type="match status" value="1"/>
</dbReference>
<dbReference type="OrthoDB" id="66881at2759"/>
<dbReference type="Pfam" id="PF13450">
    <property type="entry name" value="NAD_binding_8"/>
    <property type="match status" value="1"/>
</dbReference>
<dbReference type="RefSeq" id="XP_031003027.1">
    <property type="nucleotide sequence ID" value="XM_031151966.1"/>
</dbReference>
<dbReference type="GO" id="GO:0004499">
    <property type="term" value="F:N,N-dimethylaniline monooxygenase activity"/>
    <property type="evidence" value="ECO:0007669"/>
    <property type="project" value="InterPro"/>
</dbReference>
<dbReference type="AlphaFoldDB" id="A0A8H8QWW4"/>
<dbReference type="Proteomes" id="UP000431533">
    <property type="component" value="Unassembled WGS sequence"/>
</dbReference>
<keyword evidence="4" id="KW-0274">FAD</keyword>
<dbReference type="PRINTS" id="PR00370">
    <property type="entry name" value="FMOXYGENASE"/>
</dbReference>
<reference evidence="8 9" key="1">
    <citation type="submission" date="2018-05" db="EMBL/GenBank/DDBJ databases">
        <title>Genome sequencing and assembly of the regulated plant pathogen Lachnellula willkommii and related sister species for the development of diagnostic species identification markers.</title>
        <authorList>
            <person name="Giroux E."/>
            <person name="Bilodeau G."/>
        </authorList>
    </citation>
    <scope>NUCLEOTIDE SEQUENCE [LARGE SCALE GENOMIC DNA]</scope>
    <source>
        <strain evidence="8 9">CBS 185.66</strain>
    </source>
</reference>
<evidence type="ECO:0000256" key="6">
    <source>
        <dbReference type="ARBA" id="ARBA00023002"/>
    </source>
</evidence>
<evidence type="ECO:0000256" key="2">
    <source>
        <dbReference type="ARBA" id="ARBA00009183"/>
    </source>
</evidence>
<dbReference type="InterPro" id="IPR000960">
    <property type="entry name" value="Flavin_mOase"/>
</dbReference>
<keyword evidence="3" id="KW-0285">Flavoprotein</keyword>
<evidence type="ECO:0000256" key="1">
    <source>
        <dbReference type="ARBA" id="ARBA00001974"/>
    </source>
</evidence>
<keyword evidence="5" id="KW-0521">NADP</keyword>
<evidence type="ECO:0000256" key="7">
    <source>
        <dbReference type="ARBA" id="ARBA00023033"/>
    </source>
</evidence>
<comment type="cofactor">
    <cofactor evidence="1">
        <name>FAD</name>
        <dbReference type="ChEBI" id="CHEBI:57692"/>
    </cofactor>
</comment>
<dbReference type="GO" id="GO:0050660">
    <property type="term" value="F:flavin adenine dinucleotide binding"/>
    <property type="evidence" value="ECO:0007669"/>
    <property type="project" value="InterPro"/>
</dbReference>
<organism evidence="8 9">
    <name type="scientific">Lachnellula hyalina</name>
    <dbReference type="NCBI Taxonomy" id="1316788"/>
    <lineage>
        <taxon>Eukaryota</taxon>
        <taxon>Fungi</taxon>
        <taxon>Dikarya</taxon>
        <taxon>Ascomycota</taxon>
        <taxon>Pezizomycotina</taxon>
        <taxon>Leotiomycetes</taxon>
        <taxon>Helotiales</taxon>
        <taxon>Lachnaceae</taxon>
        <taxon>Lachnellula</taxon>
    </lineage>
</organism>
<evidence type="ECO:0000256" key="5">
    <source>
        <dbReference type="ARBA" id="ARBA00022857"/>
    </source>
</evidence>
<dbReference type="InterPro" id="IPR036188">
    <property type="entry name" value="FAD/NAD-bd_sf"/>
</dbReference>
<comment type="caution">
    <text evidence="8">The sequence shown here is derived from an EMBL/GenBank/DDBJ whole genome shotgun (WGS) entry which is preliminary data.</text>
</comment>
<gene>
    <name evidence="8" type="primary">fmo1_2</name>
    <name evidence="8" type="ORF">LHYA1_G007034</name>
</gene>
<name>A0A8H8QWW4_9HELO</name>
<dbReference type="GeneID" id="41987232"/>
<sequence>MGSVLRATSPFSVKRVAIIGAGPSGLAAAKFLRAEEHFDTIDIFEQQSEVGGIWHYTPSSGEKVPIPSTDPNIPLEKPILPDGSKAPIFSNPMYEHLNTNIPKQLMGFSDQAFPAESLLFPARQDVQQYLVKYSQDIRDIISFSTQVDDVRPLKESRWEVITKSTITGVSKTNEYDAVIVSNGHYSVPLIPSVTGIEAFDAAYPNLITHSKIYRSPESFTDKKVIVVGSGASGLDIGTQISFVSKKPLLCSVRSPLPQKFGQAKEEVPPIAEYLVEEKGVRFEDGRIEKDIDAIVYCTGYFYSYPFLKALDPTVTNGRRAVGVYEHVFDIAHPTLAFLALTQKVIPFPIAEIQSAAIAGVWSNRLELPTQEKMQTWEKKRVEEAGEGTNFHVFGYPKDAEYINGFHDWVKLSGFKKEPTYWGPEQLWCREIYADVRKKWVETGSIAKSMEELGFKMNGIVVEIALENDIHIDTASPELKDR</sequence>
<accession>A0A8H8QWW4</accession>
<protein>
    <submittedName>
        <fullName evidence="8">Thiol-specific monooxygenase</fullName>
    </submittedName>
</protein>
<evidence type="ECO:0000256" key="4">
    <source>
        <dbReference type="ARBA" id="ARBA00022827"/>
    </source>
</evidence>
<dbReference type="SUPFAM" id="SSF51905">
    <property type="entry name" value="FAD/NAD(P)-binding domain"/>
    <property type="match status" value="2"/>
</dbReference>
<evidence type="ECO:0000313" key="9">
    <source>
        <dbReference type="Proteomes" id="UP000431533"/>
    </source>
</evidence>
<dbReference type="GO" id="GO:0050661">
    <property type="term" value="F:NADP binding"/>
    <property type="evidence" value="ECO:0007669"/>
    <property type="project" value="InterPro"/>
</dbReference>
<evidence type="ECO:0000313" key="8">
    <source>
        <dbReference type="EMBL" id="TVY24239.1"/>
    </source>
</evidence>
<evidence type="ECO:0000256" key="3">
    <source>
        <dbReference type="ARBA" id="ARBA00022630"/>
    </source>
</evidence>
<dbReference type="PANTHER" id="PTHR23023">
    <property type="entry name" value="DIMETHYLANILINE MONOOXYGENASE"/>
    <property type="match status" value="1"/>
</dbReference>
<keyword evidence="6" id="KW-0560">Oxidoreductase</keyword>